<comment type="subcellular location">
    <subcellularLocation>
        <location evidence="1">Membrane</location>
        <topology evidence="1">Multi-pass membrane protein</topology>
    </subcellularLocation>
</comment>
<keyword evidence="5" id="KW-0406">Ion transport</keyword>
<name>A0A7S3LA19_9STRA</name>
<dbReference type="InterPro" id="IPR044669">
    <property type="entry name" value="YneE/VCCN1/2-like"/>
</dbReference>
<reference evidence="9" key="1">
    <citation type="submission" date="2021-01" db="EMBL/GenBank/DDBJ databases">
        <authorList>
            <person name="Corre E."/>
            <person name="Pelletier E."/>
            <person name="Niang G."/>
            <person name="Scheremetjew M."/>
            <person name="Finn R."/>
            <person name="Kale V."/>
            <person name="Holt S."/>
            <person name="Cochrane G."/>
            <person name="Meng A."/>
            <person name="Brown T."/>
            <person name="Cohen L."/>
        </authorList>
    </citation>
    <scope>NUCLEOTIDE SEQUENCE</scope>
    <source>
        <strain evidence="9">CCMP127</strain>
    </source>
</reference>
<dbReference type="PANTHER" id="PTHR33281">
    <property type="entry name" value="UPF0187 PROTEIN YNEE"/>
    <property type="match status" value="1"/>
</dbReference>
<feature type="transmembrane region" description="Helical" evidence="8">
    <location>
        <begin position="274"/>
        <end position="291"/>
    </location>
</feature>
<evidence type="ECO:0000256" key="8">
    <source>
        <dbReference type="SAM" id="Phobius"/>
    </source>
</evidence>
<dbReference type="AlphaFoldDB" id="A0A7S3LA19"/>
<evidence type="ECO:0000313" key="9">
    <source>
        <dbReference type="EMBL" id="CAE0412445.1"/>
    </source>
</evidence>
<accession>A0A7S3LA19</accession>
<dbReference type="Pfam" id="PF25539">
    <property type="entry name" value="Bestrophin_2"/>
    <property type="match status" value="1"/>
</dbReference>
<evidence type="ECO:0000256" key="2">
    <source>
        <dbReference type="ARBA" id="ARBA00022448"/>
    </source>
</evidence>
<sequence length="410" mass="47568">MEQDPLLPPDLNGVRPTTIGGHQSTPPPTNTSPLRGRKKKISRISYSPSSHVQVLFQMHGSVLPQVLPFCVSNVLWTLLIETCRTKGWFDLTFRSTVGHSFMGILVSFLVVSRSRISYQRFMEIRKHLGEAHLACREVGHFSCMYTLECDTEGAKEWRREVAYRTIILLRVTMDVLNWSSTKKDQWETTTDVSHDKLSAYRHGTRTLIDENFRAPLVLIYNLREIIMQHPLYLEYKMPVNEYRDLIHYVSAFNKAYHGFRDLVFTPYPFPLAQMTRIFLFFWVYSLPLVLLEQMANIYDTLVIVFFMTFGFIGVEYVSMTLDDPFGDDAMDFDEQGMAETCYEDMYLTLYKMDGPESVGALRRRISQRYAQGEALDNFRRDMMDDTFWERSGRSAFSEEGVHGDGSNIIV</sequence>
<evidence type="ECO:0000256" key="3">
    <source>
        <dbReference type="ARBA" id="ARBA00022692"/>
    </source>
</evidence>
<keyword evidence="3 8" id="KW-0812">Transmembrane</keyword>
<evidence type="ECO:0000256" key="1">
    <source>
        <dbReference type="ARBA" id="ARBA00004141"/>
    </source>
</evidence>
<feature type="region of interest" description="Disordered" evidence="7">
    <location>
        <begin position="1"/>
        <end position="38"/>
    </location>
</feature>
<keyword evidence="6 8" id="KW-0472">Membrane</keyword>
<evidence type="ECO:0000256" key="6">
    <source>
        <dbReference type="ARBA" id="ARBA00023136"/>
    </source>
</evidence>
<keyword evidence="4 8" id="KW-1133">Transmembrane helix</keyword>
<keyword evidence="2" id="KW-0813">Transport</keyword>
<protein>
    <recommendedName>
        <fullName evidence="10">Bestrophin homolog</fullName>
    </recommendedName>
</protein>
<organism evidence="9">
    <name type="scientific">Amphora coffeiformis</name>
    <dbReference type="NCBI Taxonomy" id="265554"/>
    <lineage>
        <taxon>Eukaryota</taxon>
        <taxon>Sar</taxon>
        <taxon>Stramenopiles</taxon>
        <taxon>Ochrophyta</taxon>
        <taxon>Bacillariophyta</taxon>
        <taxon>Bacillariophyceae</taxon>
        <taxon>Bacillariophycidae</taxon>
        <taxon>Thalassiophysales</taxon>
        <taxon>Catenulaceae</taxon>
        <taxon>Amphora</taxon>
    </lineage>
</organism>
<feature type="transmembrane region" description="Helical" evidence="8">
    <location>
        <begin position="297"/>
        <end position="317"/>
    </location>
</feature>
<dbReference type="GO" id="GO:0005254">
    <property type="term" value="F:chloride channel activity"/>
    <property type="evidence" value="ECO:0007669"/>
    <property type="project" value="InterPro"/>
</dbReference>
<evidence type="ECO:0000256" key="4">
    <source>
        <dbReference type="ARBA" id="ARBA00022989"/>
    </source>
</evidence>
<dbReference type="EMBL" id="HBIM01011729">
    <property type="protein sequence ID" value="CAE0412445.1"/>
    <property type="molecule type" value="Transcribed_RNA"/>
</dbReference>
<evidence type="ECO:0008006" key="10">
    <source>
        <dbReference type="Google" id="ProtNLM"/>
    </source>
</evidence>
<dbReference type="GO" id="GO:0016020">
    <property type="term" value="C:membrane"/>
    <property type="evidence" value="ECO:0007669"/>
    <property type="project" value="UniProtKB-SubCell"/>
</dbReference>
<gene>
    <name evidence="9" type="ORF">ACOF00016_LOCUS9709</name>
</gene>
<proteinExistence type="predicted"/>
<evidence type="ECO:0000256" key="5">
    <source>
        <dbReference type="ARBA" id="ARBA00023065"/>
    </source>
</evidence>
<dbReference type="PANTHER" id="PTHR33281:SF20">
    <property type="match status" value="1"/>
</dbReference>
<evidence type="ECO:0000256" key="7">
    <source>
        <dbReference type="SAM" id="MobiDB-lite"/>
    </source>
</evidence>